<dbReference type="InterPro" id="IPR008927">
    <property type="entry name" value="6-PGluconate_DH-like_C_sf"/>
</dbReference>
<comment type="similarity">
    <text evidence="1 4">Belongs to the ketopantoate reductase family.</text>
</comment>
<dbReference type="UniPathway" id="UPA00028">
    <property type="reaction ID" value="UER00004"/>
</dbReference>
<dbReference type="InterPro" id="IPR051402">
    <property type="entry name" value="KPR-Related"/>
</dbReference>
<evidence type="ECO:0000256" key="2">
    <source>
        <dbReference type="ARBA" id="ARBA00022857"/>
    </source>
</evidence>
<dbReference type="Gene3D" id="1.10.1040.10">
    <property type="entry name" value="N-(1-d-carboxylethyl)-l-norvaline Dehydrogenase, domain 2"/>
    <property type="match status" value="1"/>
</dbReference>
<dbReference type="PANTHER" id="PTHR21708">
    <property type="entry name" value="PROBABLE 2-DEHYDROPANTOATE 2-REDUCTASE"/>
    <property type="match status" value="1"/>
</dbReference>
<proteinExistence type="inferred from homology"/>
<dbReference type="InterPro" id="IPR013328">
    <property type="entry name" value="6PGD_dom2"/>
</dbReference>
<keyword evidence="2 4" id="KW-0521">NADP</keyword>
<sequence>MSKKITVAGIGGVGGYLAGMLADTYDEVSFIARGERKKSLEENGLVLHSEYHGEIIAHPKKVVERGDELGIQDYIFICVKNYSLKEVCKSLKGCVGERTVLIPVMNGADPGERVRKYIGKGIVVDSLIYILSYTKEDFSVVQKGDFADIKIGISNANEREKKAVEDVYQLLRGAKVDCVAEEDIEAEIWRKYIFNCAYNVLTAHYRENVGELRADAKKREEFRRLLQEAYDVGKAKGVHLEEEDIVRHQNRFENKLADDATSSLQRDVEAGKHNTELETFCGYIVRVGRELGVDVSLTEKFYRMDS</sequence>
<dbReference type="Pfam" id="PF02558">
    <property type="entry name" value="ApbA"/>
    <property type="match status" value="1"/>
</dbReference>
<dbReference type="Pfam" id="PF08546">
    <property type="entry name" value="ApbA_C"/>
    <property type="match status" value="1"/>
</dbReference>
<dbReference type="InterPro" id="IPR013752">
    <property type="entry name" value="KPA_reductase"/>
</dbReference>
<dbReference type="Gene3D" id="3.40.50.720">
    <property type="entry name" value="NAD(P)-binding Rossmann-like Domain"/>
    <property type="match status" value="1"/>
</dbReference>
<evidence type="ECO:0000259" key="5">
    <source>
        <dbReference type="Pfam" id="PF02558"/>
    </source>
</evidence>
<feature type="domain" description="Ketopantoate reductase N-terminal" evidence="5">
    <location>
        <begin position="5"/>
        <end position="153"/>
    </location>
</feature>
<protein>
    <recommendedName>
        <fullName evidence="4">2-dehydropantoate 2-reductase</fullName>
        <ecNumber evidence="4">1.1.1.169</ecNumber>
    </recommendedName>
    <alternativeName>
        <fullName evidence="4">Ketopantoate reductase</fullName>
    </alternativeName>
</protein>
<dbReference type="SUPFAM" id="SSF51735">
    <property type="entry name" value="NAD(P)-binding Rossmann-fold domains"/>
    <property type="match status" value="1"/>
</dbReference>
<dbReference type="InterPro" id="IPR013332">
    <property type="entry name" value="KPR_N"/>
</dbReference>
<dbReference type="GO" id="GO:0015940">
    <property type="term" value="P:pantothenate biosynthetic process"/>
    <property type="evidence" value="ECO:0007669"/>
    <property type="project" value="UniProtKB-UniPathway"/>
</dbReference>
<dbReference type="InterPro" id="IPR036291">
    <property type="entry name" value="NAD(P)-bd_dom_sf"/>
</dbReference>
<comment type="catalytic activity">
    <reaction evidence="4">
        <text>(R)-pantoate + NADP(+) = 2-dehydropantoate + NADPH + H(+)</text>
        <dbReference type="Rhea" id="RHEA:16233"/>
        <dbReference type="ChEBI" id="CHEBI:11561"/>
        <dbReference type="ChEBI" id="CHEBI:15378"/>
        <dbReference type="ChEBI" id="CHEBI:15980"/>
        <dbReference type="ChEBI" id="CHEBI:57783"/>
        <dbReference type="ChEBI" id="CHEBI:58349"/>
        <dbReference type="EC" id="1.1.1.169"/>
    </reaction>
</comment>
<dbReference type="NCBIfam" id="TIGR00745">
    <property type="entry name" value="apbA_panE"/>
    <property type="match status" value="1"/>
</dbReference>
<accession>A0A6N2S7F8</accession>
<comment type="function">
    <text evidence="4">Catalyzes the NADPH-dependent reduction of ketopantoate into pantoic acid.</text>
</comment>
<dbReference type="EC" id="1.1.1.169" evidence="4"/>
<evidence type="ECO:0000256" key="4">
    <source>
        <dbReference type="RuleBase" id="RU362068"/>
    </source>
</evidence>
<name>A0A6N2S7F8_9FIRM</name>
<feature type="domain" description="Ketopantoate reductase C-terminal" evidence="6">
    <location>
        <begin position="183"/>
        <end position="303"/>
    </location>
</feature>
<dbReference type="InterPro" id="IPR003710">
    <property type="entry name" value="ApbA"/>
</dbReference>
<organism evidence="7">
    <name type="scientific">[Clostridium] nexile</name>
    <dbReference type="NCBI Taxonomy" id="29361"/>
    <lineage>
        <taxon>Bacteria</taxon>
        <taxon>Bacillati</taxon>
        <taxon>Bacillota</taxon>
        <taxon>Clostridia</taxon>
        <taxon>Lachnospirales</taxon>
        <taxon>Lachnospiraceae</taxon>
        <taxon>Tyzzerella</taxon>
    </lineage>
</organism>
<evidence type="ECO:0000256" key="3">
    <source>
        <dbReference type="ARBA" id="ARBA00023002"/>
    </source>
</evidence>
<keyword evidence="3 4" id="KW-0560">Oxidoreductase</keyword>
<dbReference type="PANTHER" id="PTHR21708:SF26">
    <property type="entry name" value="2-DEHYDROPANTOATE 2-REDUCTASE"/>
    <property type="match status" value="1"/>
</dbReference>
<evidence type="ECO:0000259" key="6">
    <source>
        <dbReference type="Pfam" id="PF08546"/>
    </source>
</evidence>
<comment type="pathway">
    <text evidence="4">Cofactor biosynthesis; (R)-pantothenate biosynthesis; (R)-pantoate from 3-methyl-2-oxobutanoate: step 2/2.</text>
</comment>
<evidence type="ECO:0000256" key="1">
    <source>
        <dbReference type="ARBA" id="ARBA00007870"/>
    </source>
</evidence>
<gene>
    <name evidence="7" type="primary">panE</name>
    <name evidence="7" type="ORF">CNLFYP112_01200</name>
</gene>
<dbReference type="AlphaFoldDB" id="A0A6N2S7F8"/>
<evidence type="ECO:0000313" key="7">
    <source>
        <dbReference type="EMBL" id="VYS89142.1"/>
    </source>
</evidence>
<dbReference type="GO" id="GO:0008677">
    <property type="term" value="F:2-dehydropantoate 2-reductase activity"/>
    <property type="evidence" value="ECO:0007669"/>
    <property type="project" value="UniProtKB-EC"/>
</dbReference>
<dbReference type="GO" id="GO:0005737">
    <property type="term" value="C:cytoplasm"/>
    <property type="evidence" value="ECO:0007669"/>
    <property type="project" value="TreeGrafter"/>
</dbReference>
<reference evidence="7" key="1">
    <citation type="submission" date="2019-11" db="EMBL/GenBank/DDBJ databases">
        <authorList>
            <person name="Feng L."/>
        </authorList>
    </citation>
    <scope>NUCLEOTIDE SEQUENCE</scope>
    <source>
        <strain evidence="7">CnexileLFYP112</strain>
    </source>
</reference>
<dbReference type="EMBL" id="CACRTG010000002">
    <property type="protein sequence ID" value="VYS89142.1"/>
    <property type="molecule type" value="Genomic_DNA"/>
</dbReference>
<keyword evidence="4" id="KW-0566">Pantothenate biosynthesis</keyword>
<dbReference type="SUPFAM" id="SSF48179">
    <property type="entry name" value="6-phosphogluconate dehydrogenase C-terminal domain-like"/>
    <property type="match status" value="1"/>
</dbReference>